<keyword evidence="2" id="KW-1185">Reference proteome</keyword>
<reference evidence="1 2" key="1">
    <citation type="journal article" date="2023" name="Plants (Basel)">
        <title>Bridging the Gap: Combining Genomics and Transcriptomics Approaches to Understand Stylosanthes scabra, an Orphan Legume from the Brazilian Caatinga.</title>
        <authorList>
            <person name="Ferreira-Neto J.R.C."/>
            <person name="da Silva M.D."/>
            <person name="Binneck E."/>
            <person name="de Melo N.F."/>
            <person name="da Silva R.H."/>
            <person name="de Melo A.L.T.M."/>
            <person name="Pandolfi V."/>
            <person name="Bustamante F.O."/>
            <person name="Brasileiro-Vidal A.C."/>
            <person name="Benko-Iseppon A.M."/>
        </authorList>
    </citation>
    <scope>NUCLEOTIDE SEQUENCE [LARGE SCALE GENOMIC DNA]</scope>
    <source>
        <tissue evidence="1">Leaves</tissue>
    </source>
</reference>
<gene>
    <name evidence="1" type="ORF">PIB30_023930</name>
</gene>
<evidence type="ECO:0000313" key="2">
    <source>
        <dbReference type="Proteomes" id="UP001341840"/>
    </source>
</evidence>
<evidence type="ECO:0000313" key="1">
    <source>
        <dbReference type="EMBL" id="MED6169721.1"/>
    </source>
</evidence>
<protein>
    <submittedName>
        <fullName evidence="1">Uncharacterized protein</fullName>
    </submittedName>
</protein>
<dbReference type="EMBL" id="JASCZI010151119">
    <property type="protein sequence ID" value="MED6169721.1"/>
    <property type="molecule type" value="Genomic_DNA"/>
</dbReference>
<dbReference type="Proteomes" id="UP001341840">
    <property type="component" value="Unassembled WGS sequence"/>
</dbReference>
<accession>A0ABU6VBV4</accession>
<comment type="caution">
    <text evidence="1">The sequence shown here is derived from an EMBL/GenBank/DDBJ whole genome shotgun (WGS) entry which is preliminary data.</text>
</comment>
<sequence>MMHQLFSFLLVKKKLERERRERFCRLSTVHHECRLFQPLQRWELPSCESQSHPYTGSLARLHHCASGALRFSTTVTLLELYGGKESLEKTVSVALLCKSSLCLPSLMTRALYYHYSRF</sequence>
<name>A0ABU6VBV4_9FABA</name>
<proteinExistence type="predicted"/>
<organism evidence="1 2">
    <name type="scientific">Stylosanthes scabra</name>
    <dbReference type="NCBI Taxonomy" id="79078"/>
    <lineage>
        <taxon>Eukaryota</taxon>
        <taxon>Viridiplantae</taxon>
        <taxon>Streptophyta</taxon>
        <taxon>Embryophyta</taxon>
        <taxon>Tracheophyta</taxon>
        <taxon>Spermatophyta</taxon>
        <taxon>Magnoliopsida</taxon>
        <taxon>eudicotyledons</taxon>
        <taxon>Gunneridae</taxon>
        <taxon>Pentapetalae</taxon>
        <taxon>rosids</taxon>
        <taxon>fabids</taxon>
        <taxon>Fabales</taxon>
        <taxon>Fabaceae</taxon>
        <taxon>Papilionoideae</taxon>
        <taxon>50 kb inversion clade</taxon>
        <taxon>dalbergioids sensu lato</taxon>
        <taxon>Dalbergieae</taxon>
        <taxon>Pterocarpus clade</taxon>
        <taxon>Stylosanthes</taxon>
    </lineage>
</organism>